<dbReference type="HOGENOM" id="CLU_569234_0_0_1"/>
<keyword evidence="2" id="KW-1185">Reference proteome</keyword>
<name>K3X6Q6_GLOUD</name>
<dbReference type="EnsemblProtists" id="PYU1_T012905">
    <property type="protein sequence ID" value="PYU1_T012905"/>
    <property type="gene ID" value="PYU1_G012878"/>
</dbReference>
<reference evidence="1" key="3">
    <citation type="submission" date="2015-02" db="UniProtKB">
        <authorList>
            <consortium name="EnsemblProtists"/>
        </authorList>
    </citation>
    <scope>IDENTIFICATION</scope>
    <source>
        <strain evidence="1">DAOM BR144</strain>
    </source>
</reference>
<organism evidence="1 2">
    <name type="scientific">Globisporangium ultimum (strain ATCC 200006 / CBS 805.95 / DAOM BR144)</name>
    <name type="common">Pythium ultimum</name>
    <dbReference type="NCBI Taxonomy" id="431595"/>
    <lineage>
        <taxon>Eukaryota</taxon>
        <taxon>Sar</taxon>
        <taxon>Stramenopiles</taxon>
        <taxon>Oomycota</taxon>
        <taxon>Peronosporomycetes</taxon>
        <taxon>Pythiales</taxon>
        <taxon>Pythiaceae</taxon>
        <taxon>Globisporangium</taxon>
    </lineage>
</organism>
<dbReference type="EMBL" id="GL376607">
    <property type="status" value="NOT_ANNOTATED_CDS"/>
    <property type="molecule type" value="Genomic_DNA"/>
</dbReference>
<dbReference type="AlphaFoldDB" id="K3X6Q6"/>
<evidence type="ECO:0000313" key="1">
    <source>
        <dbReference type="EnsemblProtists" id="PYU1_T012905"/>
    </source>
</evidence>
<accession>K3X6Q6</accession>
<evidence type="ECO:0000313" key="2">
    <source>
        <dbReference type="Proteomes" id="UP000019132"/>
    </source>
</evidence>
<sequence>MRMAARCTPEGVDVYWNDVGGTLDGHLDSKTFFGKMYIKLYPFHRIMVYDDAKDETIIRDDKFSEFLFLNFSPAILKKRPLRACGAPIHFPFKRLERVKLNSTVVTDSHGNSVTYTKEDGEKAKLMFCYTMDVITVEANSKEHKMAAGFEVSMTYRDGFADLQDEGTGETLRLANHVAVMGPEHIRLTATMQESAQLTQIFAQNQECWEPMLKTQQHDCRKYRENFLEKHNKSRRVLNDGFWYYVYNNPTLSYDSLVERLRRTEPNLFIRELSFLFKRMAFVRFQPAVKFWFLFWDDLFACNGDMACLKRYRADFDPLEPTSIYYRIMKRDALETRLSERKQRGKPFSVWTVLCRRKTLFHDKLLTLLYEQLERCIGPIGKPAAPASKPSAPNDKVNPWSECHSIMALEGEDAKD</sequence>
<dbReference type="InParanoid" id="K3X6Q6"/>
<dbReference type="VEuPathDB" id="FungiDB:PYU1_G012878"/>
<reference evidence="2" key="1">
    <citation type="journal article" date="2010" name="Genome Biol.">
        <title>Genome sequence of the necrotrophic plant pathogen Pythium ultimum reveals original pathogenicity mechanisms and effector repertoire.</title>
        <authorList>
            <person name="Levesque C.A."/>
            <person name="Brouwer H."/>
            <person name="Cano L."/>
            <person name="Hamilton J.P."/>
            <person name="Holt C."/>
            <person name="Huitema E."/>
            <person name="Raffaele S."/>
            <person name="Robideau G.P."/>
            <person name="Thines M."/>
            <person name="Win J."/>
            <person name="Zerillo M.M."/>
            <person name="Beakes G.W."/>
            <person name="Boore J.L."/>
            <person name="Busam D."/>
            <person name="Dumas B."/>
            <person name="Ferriera S."/>
            <person name="Fuerstenberg S.I."/>
            <person name="Gachon C.M."/>
            <person name="Gaulin E."/>
            <person name="Govers F."/>
            <person name="Grenville-Briggs L."/>
            <person name="Horner N."/>
            <person name="Hostetler J."/>
            <person name="Jiang R.H."/>
            <person name="Johnson J."/>
            <person name="Krajaejun T."/>
            <person name="Lin H."/>
            <person name="Meijer H.J."/>
            <person name="Moore B."/>
            <person name="Morris P."/>
            <person name="Phuntmart V."/>
            <person name="Puiu D."/>
            <person name="Shetty J."/>
            <person name="Stajich J.E."/>
            <person name="Tripathy S."/>
            <person name="Wawra S."/>
            <person name="van West P."/>
            <person name="Whitty B.R."/>
            <person name="Coutinho P.M."/>
            <person name="Henrissat B."/>
            <person name="Martin F."/>
            <person name="Thomas P.D."/>
            <person name="Tyler B.M."/>
            <person name="De Vries R.P."/>
            <person name="Kamoun S."/>
            <person name="Yandell M."/>
            <person name="Tisserat N."/>
            <person name="Buell C.R."/>
        </authorList>
    </citation>
    <scope>NUCLEOTIDE SEQUENCE</scope>
    <source>
        <strain evidence="2">DAOM:BR144</strain>
    </source>
</reference>
<protein>
    <submittedName>
        <fullName evidence="1">Uncharacterized protein</fullName>
    </submittedName>
</protein>
<dbReference type="Proteomes" id="UP000019132">
    <property type="component" value="Unassembled WGS sequence"/>
</dbReference>
<proteinExistence type="predicted"/>
<dbReference type="STRING" id="431595.K3X6Q6"/>
<reference evidence="2" key="2">
    <citation type="submission" date="2010-04" db="EMBL/GenBank/DDBJ databases">
        <authorList>
            <person name="Buell R."/>
            <person name="Hamilton J."/>
            <person name="Hostetler J."/>
        </authorList>
    </citation>
    <scope>NUCLEOTIDE SEQUENCE [LARGE SCALE GENOMIC DNA]</scope>
    <source>
        <strain evidence="2">DAOM:BR144</strain>
    </source>
</reference>
<dbReference type="eggNOG" id="ENOG502QVFY">
    <property type="taxonomic scope" value="Eukaryota"/>
</dbReference>